<name>A0A934QT51_9PSEU</name>
<dbReference type="EMBL" id="JAENJH010000002">
    <property type="protein sequence ID" value="MBK1785194.1"/>
    <property type="molecule type" value="Genomic_DNA"/>
</dbReference>
<accession>A0A934QT51</accession>
<evidence type="ECO:0000313" key="3">
    <source>
        <dbReference type="Proteomes" id="UP000635245"/>
    </source>
</evidence>
<feature type="transmembrane region" description="Helical" evidence="1">
    <location>
        <begin position="34"/>
        <end position="56"/>
    </location>
</feature>
<dbReference type="Pfam" id="PF11377">
    <property type="entry name" value="DUF3180"/>
    <property type="match status" value="1"/>
</dbReference>
<gene>
    <name evidence="2" type="ORF">JHE00_12745</name>
</gene>
<keyword evidence="1" id="KW-0472">Membrane</keyword>
<feature type="transmembrane region" description="Helical" evidence="1">
    <location>
        <begin position="9"/>
        <end position="28"/>
    </location>
</feature>
<feature type="transmembrane region" description="Helical" evidence="1">
    <location>
        <begin position="113"/>
        <end position="133"/>
    </location>
</feature>
<protein>
    <submittedName>
        <fullName evidence="2">DUF3180 domain-containing protein</fullName>
    </submittedName>
</protein>
<dbReference type="AlphaFoldDB" id="A0A934QT51"/>
<reference evidence="2" key="1">
    <citation type="submission" date="2020-12" db="EMBL/GenBank/DDBJ databases">
        <title>Prauserella sp. ASG 168, a novel actinomycete isolated from cave rock.</title>
        <authorList>
            <person name="Suriyachadkun C."/>
        </authorList>
    </citation>
    <scope>NUCLEOTIDE SEQUENCE</scope>
    <source>
        <strain evidence="2">ASG 168</strain>
    </source>
</reference>
<dbReference type="Proteomes" id="UP000635245">
    <property type="component" value="Unassembled WGS sequence"/>
</dbReference>
<sequence length="153" mass="16364">MHFTRPRDLLVAGVIGFGLVFFLFEFAYTSMPSLPTLAGVTLLILAVIELVLAYIVRSRIRQGRVVHGIGIARAVALAKASSLLGALMFGAWLAGVVYLAPRSNELTAAADDLPSAIIGAGCALVLIAAALWLEHCCRAPEPRDHDRDRRVTG</sequence>
<dbReference type="RefSeq" id="WP_200318138.1">
    <property type="nucleotide sequence ID" value="NZ_JAENJH010000002.1"/>
</dbReference>
<keyword evidence="1" id="KW-0812">Transmembrane</keyword>
<keyword evidence="1" id="KW-1133">Transmembrane helix</keyword>
<comment type="caution">
    <text evidence="2">The sequence shown here is derived from an EMBL/GenBank/DDBJ whole genome shotgun (WGS) entry which is preliminary data.</text>
</comment>
<organism evidence="2 3">
    <name type="scientific">Prauserella cavernicola</name>
    <dbReference type="NCBI Taxonomy" id="2800127"/>
    <lineage>
        <taxon>Bacteria</taxon>
        <taxon>Bacillati</taxon>
        <taxon>Actinomycetota</taxon>
        <taxon>Actinomycetes</taxon>
        <taxon>Pseudonocardiales</taxon>
        <taxon>Pseudonocardiaceae</taxon>
        <taxon>Prauserella</taxon>
    </lineage>
</organism>
<dbReference type="InterPro" id="IPR021517">
    <property type="entry name" value="DUF3180"/>
</dbReference>
<keyword evidence="3" id="KW-1185">Reference proteome</keyword>
<evidence type="ECO:0000256" key="1">
    <source>
        <dbReference type="SAM" id="Phobius"/>
    </source>
</evidence>
<evidence type="ECO:0000313" key="2">
    <source>
        <dbReference type="EMBL" id="MBK1785194.1"/>
    </source>
</evidence>
<proteinExistence type="predicted"/>
<feature type="transmembrane region" description="Helical" evidence="1">
    <location>
        <begin position="77"/>
        <end position="101"/>
    </location>
</feature>